<feature type="non-terminal residue" evidence="1">
    <location>
        <position position="1"/>
    </location>
</feature>
<name>A0ACB7EVP1_NIBAL</name>
<evidence type="ECO:0000313" key="1">
    <source>
        <dbReference type="EMBL" id="KAG8005911.1"/>
    </source>
</evidence>
<sequence>SVISAGSVGLISTLYYHTSSAVGLELAFGIYAMYELKCKKAELVRENEKLQKELLNKDREVMEVKSELEDQKGRLEVLLEEVERDKEINQRKLQTVEKEMTEKEMAFDKPEELLIEKENLLREQWKLLAGIHEVSSGVMLDCRSKGWYPEPELFWLDGEGNLLSAGPTETVRGPDDLYTVSRRLTVRKSDSFTCRVQQKNITQTRETHFYVPEWKMMPCLNKKKDREKTITSEQTEAGGSGQLLMTDSRKMEDLEKMRLKLNEELQKKEEEQKYIVQIIETLKELAKGLEEQKEKLTAEISATENQVEENERKLKLVDEEGTEKKGDKTVKGNTKLREIIMETKWRLNERKKEHQQLQINTEKLMKRTMDDVKRIEERKNKVENDMQQIRKQIEETERGHPEKTDSTHFI</sequence>
<evidence type="ECO:0000313" key="2">
    <source>
        <dbReference type="Proteomes" id="UP000805704"/>
    </source>
</evidence>
<protein>
    <submittedName>
        <fullName evidence="1">Uncharacterized protein</fullName>
    </submittedName>
</protein>
<keyword evidence="2" id="KW-1185">Reference proteome</keyword>
<dbReference type="Proteomes" id="UP000805704">
    <property type="component" value="Chromosome 21"/>
</dbReference>
<proteinExistence type="predicted"/>
<reference evidence="1" key="1">
    <citation type="submission" date="2020-04" db="EMBL/GenBank/DDBJ databases">
        <title>A chromosome-scale assembly and high-density genetic map of the yellow drum (Nibea albiflora) genome.</title>
        <authorList>
            <person name="Xu D."/>
            <person name="Zhang W."/>
            <person name="Chen R."/>
            <person name="Tan P."/>
            <person name="Wang L."/>
            <person name="Song H."/>
            <person name="Tian L."/>
            <person name="Zhu Q."/>
            <person name="Wang B."/>
        </authorList>
    </citation>
    <scope>NUCLEOTIDE SEQUENCE</scope>
    <source>
        <strain evidence="1">ZJHYS-2018</strain>
    </source>
</reference>
<organism evidence="1 2">
    <name type="scientific">Nibea albiflora</name>
    <name type="common">Yellow drum</name>
    <name type="synonym">Corvina albiflora</name>
    <dbReference type="NCBI Taxonomy" id="240163"/>
    <lineage>
        <taxon>Eukaryota</taxon>
        <taxon>Metazoa</taxon>
        <taxon>Chordata</taxon>
        <taxon>Craniata</taxon>
        <taxon>Vertebrata</taxon>
        <taxon>Euteleostomi</taxon>
        <taxon>Actinopterygii</taxon>
        <taxon>Neopterygii</taxon>
        <taxon>Teleostei</taxon>
        <taxon>Neoteleostei</taxon>
        <taxon>Acanthomorphata</taxon>
        <taxon>Eupercaria</taxon>
        <taxon>Sciaenidae</taxon>
        <taxon>Nibea</taxon>
    </lineage>
</organism>
<dbReference type="EMBL" id="CM024809">
    <property type="protein sequence ID" value="KAG8005911.1"/>
    <property type="molecule type" value="Genomic_DNA"/>
</dbReference>
<accession>A0ACB7EVP1</accession>
<comment type="caution">
    <text evidence="1">The sequence shown here is derived from an EMBL/GenBank/DDBJ whole genome shotgun (WGS) entry which is preliminary data.</text>
</comment>
<gene>
    <name evidence="1" type="ORF">GBF38_004971</name>
</gene>